<organism evidence="2">
    <name type="scientific">Klebsiella pneumoniae</name>
    <dbReference type="NCBI Taxonomy" id="573"/>
    <lineage>
        <taxon>Bacteria</taxon>
        <taxon>Pseudomonadati</taxon>
        <taxon>Pseudomonadota</taxon>
        <taxon>Gammaproteobacteria</taxon>
        <taxon>Enterobacterales</taxon>
        <taxon>Enterobacteriaceae</taxon>
        <taxon>Klebsiella/Raoultella group</taxon>
        <taxon>Klebsiella</taxon>
        <taxon>Klebsiella pneumoniae complex</taxon>
    </lineage>
</organism>
<dbReference type="EMBL" id="PDFF01000086">
    <property type="protein sequence ID" value="NCA59141.1"/>
    <property type="molecule type" value="Genomic_DNA"/>
</dbReference>
<feature type="signal peptide" evidence="1">
    <location>
        <begin position="1"/>
        <end position="25"/>
    </location>
</feature>
<name>A0A6B2EWY1_KLEPN</name>
<protein>
    <submittedName>
        <fullName evidence="2">Lactam utilization protein LamB</fullName>
    </submittedName>
</protein>
<sequence>MTMIKKLPLTMAVIAAFFPLTSVMAQEFTQEQIDAIVAKAVDKALADRQAKIDAAANKKVDVITNPETTAASPDMAIPFGLKFSGYA</sequence>
<dbReference type="AlphaFoldDB" id="A0A6B2EWY1"/>
<evidence type="ECO:0000256" key="1">
    <source>
        <dbReference type="SAM" id="SignalP"/>
    </source>
</evidence>
<proteinExistence type="predicted"/>
<accession>A0A6B2EWY1</accession>
<keyword evidence="1" id="KW-0732">Signal</keyword>
<gene>
    <name evidence="2" type="ORF">CRN12_21605</name>
</gene>
<reference evidence="2" key="1">
    <citation type="submission" date="2017-10" db="EMBL/GenBank/DDBJ databases">
        <title>Draft genome sequences of three KPC-producing Klebsiella pneumoniae Sequence-Type 15, 258 and 309, isolated from a hospital in Argentina.</title>
        <authorList>
            <person name="Nievas J."/>
            <person name="Smayevsky J."/>
            <person name="Pin Viso N."/>
            <person name="Vera P."/>
            <person name="Nicola F."/>
            <person name="Aballay D."/>
            <person name="Farber M."/>
        </authorList>
    </citation>
    <scope>NUCLEOTIDE SEQUENCE</scope>
    <source>
        <strain evidence="2">KN-ST309</strain>
    </source>
</reference>
<evidence type="ECO:0000313" key="2">
    <source>
        <dbReference type="EMBL" id="NCA59141.1"/>
    </source>
</evidence>
<feature type="non-terminal residue" evidence="2">
    <location>
        <position position="87"/>
    </location>
</feature>
<feature type="chain" id="PRO_5025500832" evidence="1">
    <location>
        <begin position="26"/>
        <end position="87"/>
    </location>
</feature>
<comment type="caution">
    <text evidence="2">The sequence shown here is derived from an EMBL/GenBank/DDBJ whole genome shotgun (WGS) entry which is preliminary data.</text>
</comment>